<dbReference type="GO" id="GO:0003700">
    <property type="term" value="F:DNA-binding transcription factor activity"/>
    <property type="evidence" value="ECO:0007669"/>
    <property type="project" value="InterPro"/>
</dbReference>
<dbReference type="RefSeq" id="WP_066827400.1">
    <property type="nucleotide sequence ID" value="NZ_LTBA01000073.1"/>
</dbReference>
<dbReference type="InterPro" id="IPR020449">
    <property type="entry name" value="Tscrpt_reg_AraC-type_HTH"/>
</dbReference>
<sequence>MDNIQTAIDYIESHLFDDITVEHIAKASALPLSTLYRRFSIYTGMSVMSYLCLRRMAKGLVWLGSGQKTILETAISLGYDSQEAFTRSFKKHFGVSPGVFIKSGAVYPVASRKLLLDDFIHRSAHEARLEGPIGPMDVEVFKIYKPAHIWVALVDRTLSENFYDKCESEGLMDVVDNLPGNMRNGGGYMVDSQSRPVLSFYGKELSIDYEGDLPSICEKFTFEGSEYVVFRCPPYAPHLHGSAVDATYRAMAQFEPEKCGYCWGKSTLPIYNDDDENGFILMRAITRC</sequence>
<dbReference type="PANTHER" id="PTHR47504">
    <property type="entry name" value="RIGHT ORIGIN-BINDING PROTEIN"/>
    <property type="match status" value="1"/>
</dbReference>
<proteinExistence type="predicted"/>
<dbReference type="EMBL" id="LTBA01000073">
    <property type="protein sequence ID" value="KYH30470.1"/>
    <property type="molecule type" value="Genomic_DNA"/>
</dbReference>
<keyword evidence="2" id="KW-0238">DNA-binding</keyword>
<keyword evidence="1" id="KW-0805">Transcription regulation</keyword>
<dbReference type="Pfam" id="PF12833">
    <property type="entry name" value="HTH_18"/>
    <property type="match status" value="1"/>
</dbReference>
<dbReference type="GO" id="GO:0043565">
    <property type="term" value="F:sequence-specific DNA binding"/>
    <property type="evidence" value="ECO:0007669"/>
    <property type="project" value="InterPro"/>
</dbReference>
<evidence type="ECO:0000259" key="4">
    <source>
        <dbReference type="PROSITE" id="PS01124"/>
    </source>
</evidence>
<evidence type="ECO:0000256" key="3">
    <source>
        <dbReference type="ARBA" id="ARBA00023163"/>
    </source>
</evidence>
<dbReference type="InterPro" id="IPR018060">
    <property type="entry name" value="HTH_AraC"/>
</dbReference>
<evidence type="ECO:0000256" key="1">
    <source>
        <dbReference type="ARBA" id="ARBA00023015"/>
    </source>
</evidence>
<dbReference type="Gene3D" id="1.10.10.60">
    <property type="entry name" value="Homeodomain-like"/>
    <property type="match status" value="2"/>
</dbReference>
<keyword evidence="6" id="KW-1185">Reference proteome</keyword>
<name>A0A151ASB0_9CLOT</name>
<protein>
    <submittedName>
        <fullName evidence="5">Transposon Tn10 TetD protein</fullName>
    </submittedName>
</protein>
<dbReference type="PANTHER" id="PTHR47504:SF5">
    <property type="entry name" value="RIGHT ORIGIN-BINDING PROTEIN"/>
    <property type="match status" value="1"/>
</dbReference>
<dbReference type="PROSITE" id="PS01124">
    <property type="entry name" value="HTH_ARAC_FAMILY_2"/>
    <property type="match status" value="1"/>
</dbReference>
<evidence type="ECO:0000313" key="5">
    <source>
        <dbReference type="EMBL" id="KYH30470.1"/>
    </source>
</evidence>
<dbReference type="PRINTS" id="PR00032">
    <property type="entry name" value="HTHARAC"/>
</dbReference>
<dbReference type="Proteomes" id="UP000075531">
    <property type="component" value="Unassembled WGS sequence"/>
</dbReference>
<dbReference type="PROSITE" id="PS00041">
    <property type="entry name" value="HTH_ARAC_FAMILY_1"/>
    <property type="match status" value="1"/>
</dbReference>
<dbReference type="AlphaFoldDB" id="A0A151ASB0"/>
<organism evidence="5 6">
    <name type="scientific">Clostridium tepidiprofundi DSM 19306</name>
    <dbReference type="NCBI Taxonomy" id="1121338"/>
    <lineage>
        <taxon>Bacteria</taxon>
        <taxon>Bacillati</taxon>
        <taxon>Bacillota</taxon>
        <taxon>Clostridia</taxon>
        <taxon>Eubacteriales</taxon>
        <taxon>Clostridiaceae</taxon>
        <taxon>Clostridium</taxon>
    </lineage>
</organism>
<dbReference type="PATRIC" id="fig|1121338.3.peg.2741"/>
<feature type="domain" description="HTH araC/xylS-type" evidence="4">
    <location>
        <begin position="5"/>
        <end position="103"/>
    </location>
</feature>
<dbReference type="STRING" id="1121338.CLTEP_26350"/>
<dbReference type="SMART" id="SM00342">
    <property type="entry name" value="HTH_ARAC"/>
    <property type="match status" value="1"/>
</dbReference>
<dbReference type="InterPro" id="IPR018062">
    <property type="entry name" value="HTH_AraC-typ_CS"/>
</dbReference>
<reference evidence="5 6" key="1">
    <citation type="submission" date="2016-02" db="EMBL/GenBank/DDBJ databases">
        <title>Genome sequence of Clostridium tepidiprofundi DSM 19306.</title>
        <authorList>
            <person name="Poehlein A."/>
            <person name="Daniel R."/>
        </authorList>
    </citation>
    <scope>NUCLEOTIDE SEQUENCE [LARGE SCALE GENOMIC DNA]</scope>
    <source>
        <strain evidence="5 6">DSM 19306</strain>
    </source>
</reference>
<dbReference type="OrthoDB" id="9801721at2"/>
<dbReference type="InterPro" id="IPR009057">
    <property type="entry name" value="Homeodomain-like_sf"/>
</dbReference>
<dbReference type="InterPro" id="IPR050959">
    <property type="entry name" value="MarA-like"/>
</dbReference>
<evidence type="ECO:0000256" key="2">
    <source>
        <dbReference type="ARBA" id="ARBA00023125"/>
    </source>
</evidence>
<accession>A0A151ASB0</accession>
<comment type="caution">
    <text evidence="5">The sequence shown here is derived from an EMBL/GenBank/DDBJ whole genome shotgun (WGS) entry which is preliminary data.</text>
</comment>
<keyword evidence="3" id="KW-0804">Transcription</keyword>
<dbReference type="SUPFAM" id="SSF46689">
    <property type="entry name" value="Homeodomain-like"/>
    <property type="match status" value="2"/>
</dbReference>
<gene>
    <name evidence="5" type="primary">tetD</name>
    <name evidence="5" type="ORF">CLTEP_26350</name>
</gene>
<evidence type="ECO:0000313" key="6">
    <source>
        <dbReference type="Proteomes" id="UP000075531"/>
    </source>
</evidence>